<dbReference type="InterPro" id="IPR017665">
    <property type="entry name" value="Guanylate_kinase"/>
</dbReference>
<dbReference type="PANTHER" id="PTHR23117:SF13">
    <property type="entry name" value="GUANYLATE KINASE"/>
    <property type="match status" value="1"/>
</dbReference>
<keyword evidence="6 13" id="KW-0963">Cytoplasm</keyword>
<evidence type="ECO:0000256" key="13">
    <source>
        <dbReference type="HAMAP-Rule" id="MF_00328"/>
    </source>
</evidence>
<organism evidence="15">
    <name type="scientific">Christensenella massiliensis</name>
    <dbReference type="NCBI Taxonomy" id="1805714"/>
    <lineage>
        <taxon>Bacteria</taxon>
        <taxon>Bacillati</taxon>
        <taxon>Bacillota</taxon>
        <taxon>Clostridia</taxon>
        <taxon>Christensenellales</taxon>
        <taxon>Christensenellaceae</taxon>
        <taxon>Christensenella</taxon>
    </lineage>
</organism>
<dbReference type="GO" id="GO:0005829">
    <property type="term" value="C:cytosol"/>
    <property type="evidence" value="ECO:0007669"/>
    <property type="project" value="TreeGrafter"/>
</dbReference>
<keyword evidence="8 13" id="KW-0547">Nucleotide-binding</keyword>
<evidence type="ECO:0000256" key="3">
    <source>
        <dbReference type="ARBA" id="ARBA00005790"/>
    </source>
</evidence>
<evidence type="ECO:0000313" key="15">
    <source>
        <dbReference type="EMBL" id="XCC62811.1"/>
    </source>
</evidence>
<dbReference type="PROSITE" id="PS50052">
    <property type="entry name" value="GUANYLATE_KINASE_2"/>
    <property type="match status" value="1"/>
</dbReference>
<proteinExistence type="inferred from homology"/>
<dbReference type="RefSeq" id="WP_079547397.1">
    <property type="nucleotide sequence ID" value="NZ_CP117826.1"/>
</dbReference>
<accession>A0AAU8AAN0</accession>
<comment type="catalytic activity">
    <reaction evidence="12 13">
        <text>GMP + ATP = GDP + ADP</text>
        <dbReference type="Rhea" id="RHEA:20780"/>
        <dbReference type="ChEBI" id="CHEBI:30616"/>
        <dbReference type="ChEBI" id="CHEBI:58115"/>
        <dbReference type="ChEBI" id="CHEBI:58189"/>
        <dbReference type="ChEBI" id="CHEBI:456216"/>
        <dbReference type="EC" id="2.7.4.8"/>
    </reaction>
</comment>
<protein>
    <recommendedName>
        <fullName evidence="5 13">Guanylate kinase</fullName>
        <ecNumber evidence="4 13">2.7.4.8</ecNumber>
    </recommendedName>
    <alternativeName>
        <fullName evidence="11 13">GMP kinase</fullName>
    </alternativeName>
</protein>
<evidence type="ECO:0000256" key="12">
    <source>
        <dbReference type="ARBA" id="ARBA00048594"/>
    </source>
</evidence>
<dbReference type="PANTHER" id="PTHR23117">
    <property type="entry name" value="GUANYLATE KINASE-RELATED"/>
    <property type="match status" value="1"/>
</dbReference>
<name>A0AAU8AAN0_9FIRM</name>
<dbReference type="Gene3D" id="3.40.50.300">
    <property type="entry name" value="P-loop containing nucleotide triphosphate hydrolases"/>
    <property type="match status" value="1"/>
</dbReference>
<evidence type="ECO:0000256" key="10">
    <source>
        <dbReference type="ARBA" id="ARBA00022840"/>
    </source>
</evidence>
<dbReference type="AlphaFoldDB" id="A0AAU8AAN0"/>
<feature type="domain" description="Guanylate kinase-like" evidence="14">
    <location>
        <begin position="14"/>
        <end position="191"/>
    </location>
</feature>
<dbReference type="InterPro" id="IPR008144">
    <property type="entry name" value="Guanylate_kin-like_dom"/>
</dbReference>
<dbReference type="InterPro" id="IPR008145">
    <property type="entry name" value="GK/Ca_channel_bsu"/>
</dbReference>
<keyword evidence="9 13" id="KW-0418">Kinase</keyword>
<dbReference type="HAMAP" id="MF_00328">
    <property type="entry name" value="Guanylate_kinase"/>
    <property type="match status" value="1"/>
</dbReference>
<evidence type="ECO:0000256" key="8">
    <source>
        <dbReference type="ARBA" id="ARBA00022741"/>
    </source>
</evidence>
<dbReference type="EMBL" id="CP117826">
    <property type="protein sequence ID" value="XCC62811.1"/>
    <property type="molecule type" value="Genomic_DNA"/>
</dbReference>
<dbReference type="PROSITE" id="PS00856">
    <property type="entry name" value="GUANYLATE_KINASE_1"/>
    <property type="match status" value="1"/>
</dbReference>
<dbReference type="CDD" id="cd00071">
    <property type="entry name" value="GMPK"/>
    <property type="match status" value="1"/>
</dbReference>
<comment type="subcellular location">
    <subcellularLocation>
        <location evidence="2 13">Cytoplasm</location>
    </subcellularLocation>
</comment>
<dbReference type="InterPro" id="IPR020590">
    <property type="entry name" value="Guanylate_kinase_CS"/>
</dbReference>
<dbReference type="GO" id="GO:0004385">
    <property type="term" value="F:GMP kinase activity"/>
    <property type="evidence" value="ECO:0007669"/>
    <property type="project" value="UniProtKB-UniRule"/>
</dbReference>
<dbReference type="GO" id="GO:0005524">
    <property type="term" value="F:ATP binding"/>
    <property type="evidence" value="ECO:0007669"/>
    <property type="project" value="UniProtKB-UniRule"/>
</dbReference>
<feature type="binding site" evidence="13">
    <location>
        <begin position="21"/>
        <end position="28"/>
    </location>
    <ligand>
        <name>ATP</name>
        <dbReference type="ChEBI" id="CHEBI:30616"/>
    </ligand>
</feature>
<dbReference type="InterPro" id="IPR027417">
    <property type="entry name" value="P-loop_NTPase"/>
</dbReference>
<evidence type="ECO:0000256" key="11">
    <source>
        <dbReference type="ARBA" id="ARBA00030128"/>
    </source>
</evidence>
<comment type="function">
    <text evidence="1 13">Essential for recycling GMP and indirectly, cGMP.</text>
</comment>
<dbReference type="FunFam" id="3.30.63.10:FF:000005">
    <property type="entry name" value="Guanylate kinase"/>
    <property type="match status" value="1"/>
</dbReference>
<evidence type="ECO:0000256" key="6">
    <source>
        <dbReference type="ARBA" id="ARBA00022490"/>
    </source>
</evidence>
<dbReference type="SMART" id="SM00072">
    <property type="entry name" value="GuKc"/>
    <property type="match status" value="1"/>
</dbReference>
<dbReference type="Gene3D" id="3.30.63.10">
    <property type="entry name" value="Guanylate Kinase phosphate binding domain"/>
    <property type="match status" value="1"/>
</dbReference>
<evidence type="ECO:0000256" key="9">
    <source>
        <dbReference type="ARBA" id="ARBA00022777"/>
    </source>
</evidence>
<evidence type="ECO:0000256" key="1">
    <source>
        <dbReference type="ARBA" id="ARBA00003531"/>
    </source>
</evidence>
<keyword evidence="10 13" id="KW-0067">ATP-binding</keyword>
<evidence type="ECO:0000259" key="14">
    <source>
        <dbReference type="PROSITE" id="PS50052"/>
    </source>
</evidence>
<dbReference type="Pfam" id="PF00625">
    <property type="entry name" value="Guanylate_kin"/>
    <property type="match status" value="1"/>
</dbReference>
<evidence type="ECO:0000256" key="4">
    <source>
        <dbReference type="ARBA" id="ARBA00012961"/>
    </source>
</evidence>
<dbReference type="NCBIfam" id="TIGR03263">
    <property type="entry name" value="guanyl_kin"/>
    <property type="match status" value="1"/>
</dbReference>
<keyword evidence="7 13" id="KW-0808">Transferase</keyword>
<gene>
    <name evidence="13 15" type="primary">gmk</name>
    <name evidence="15" type="ORF">PUP29_02485</name>
</gene>
<dbReference type="EC" id="2.7.4.8" evidence="4 13"/>
<dbReference type="SUPFAM" id="SSF52540">
    <property type="entry name" value="P-loop containing nucleoside triphosphate hydrolases"/>
    <property type="match status" value="1"/>
</dbReference>
<sequence>MKLMIEEERMSEMGKLIVLSGPSGAGKGTIVDQLLKNGEYELSISCTTRAPRGQEKEGINYFYKSKEEFEKMIAEGKFLEYADVFGCYYGTPRDYVLGKLEQGKSVILEIDVQGALQVKENYPQAIMIFILPPSEEVLLERLRGRGTETDEQIAKRFGKAKAEMELACRYDYSVVNDDLMTAVEEIRRIIEKD</sequence>
<evidence type="ECO:0000256" key="7">
    <source>
        <dbReference type="ARBA" id="ARBA00022679"/>
    </source>
</evidence>
<evidence type="ECO:0000256" key="5">
    <source>
        <dbReference type="ARBA" id="ARBA00016296"/>
    </source>
</evidence>
<reference evidence="15" key="1">
    <citation type="submission" date="2023-02" db="EMBL/GenBank/DDBJ databases">
        <title>Gut commensal Christensenella minuta modulates host metabolism via a new class of secondary bile acids.</title>
        <authorList>
            <person name="Liu C."/>
        </authorList>
    </citation>
    <scope>NUCLEOTIDE SEQUENCE</scope>
    <source>
        <strain evidence="15">CA70</strain>
    </source>
</reference>
<evidence type="ECO:0000256" key="2">
    <source>
        <dbReference type="ARBA" id="ARBA00004496"/>
    </source>
</evidence>
<comment type="similarity">
    <text evidence="3 13">Belongs to the guanylate kinase family.</text>
</comment>